<feature type="coiled-coil region" evidence="1">
    <location>
        <begin position="56"/>
        <end position="97"/>
    </location>
</feature>
<name>A0ABM0Y6A8_CAMSA</name>
<dbReference type="Proteomes" id="UP000694864">
    <property type="component" value="Unplaced"/>
</dbReference>
<gene>
    <name evidence="3" type="primary">LOC109124915</name>
</gene>
<organism evidence="2 3">
    <name type="scientific">Camelina sativa</name>
    <name type="common">False flax</name>
    <name type="synonym">Myagrum sativum</name>
    <dbReference type="NCBI Taxonomy" id="90675"/>
    <lineage>
        <taxon>Eukaryota</taxon>
        <taxon>Viridiplantae</taxon>
        <taxon>Streptophyta</taxon>
        <taxon>Embryophyta</taxon>
        <taxon>Tracheophyta</taxon>
        <taxon>Spermatophyta</taxon>
        <taxon>Magnoliopsida</taxon>
        <taxon>eudicotyledons</taxon>
        <taxon>Gunneridae</taxon>
        <taxon>Pentapetalae</taxon>
        <taxon>rosids</taxon>
        <taxon>malvids</taxon>
        <taxon>Brassicales</taxon>
        <taxon>Brassicaceae</taxon>
        <taxon>Camelineae</taxon>
        <taxon>Camelina</taxon>
    </lineage>
</organism>
<proteinExistence type="predicted"/>
<reference evidence="2" key="1">
    <citation type="journal article" date="2014" name="Nat. Commun.">
        <title>The emerging biofuel crop Camelina sativa retains a highly undifferentiated hexaploid genome structure.</title>
        <authorList>
            <person name="Kagale S."/>
            <person name="Koh C."/>
            <person name="Nixon J."/>
            <person name="Bollina V."/>
            <person name="Clarke W.E."/>
            <person name="Tuteja R."/>
            <person name="Spillane C."/>
            <person name="Robinson S.J."/>
            <person name="Links M.G."/>
            <person name="Clarke C."/>
            <person name="Higgins E.E."/>
            <person name="Huebert T."/>
            <person name="Sharpe A.G."/>
            <person name="Parkin I.A."/>
        </authorList>
    </citation>
    <scope>NUCLEOTIDE SEQUENCE [LARGE SCALE GENOMIC DNA]</scope>
    <source>
        <strain evidence="2">cv. DH55</strain>
    </source>
</reference>
<dbReference type="GeneID" id="109124915"/>
<evidence type="ECO:0000256" key="1">
    <source>
        <dbReference type="SAM" id="Coils"/>
    </source>
</evidence>
<accession>A0ABM0Y6A8</accession>
<keyword evidence="2" id="KW-1185">Reference proteome</keyword>
<keyword evidence="1" id="KW-0175">Coiled coil</keyword>
<dbReference type="RefSeq" id="XP_010496208.1">
    <property type="nucleotide sequence ID" value="XM_010497906.1"/>
</dbReference>
<sequence length="132" mass="15265">MDPILIGDFIPGNVKSFYINRRANDVELAEADTFFRQIASTHQELNQDLQYFHMKKGRIDRQLKTLESEVAILKAKRKSTIDLLDESEQKAKALETRPEDWEKIGLQLLWPMPKRLKTSVREIAANGALVRN</sequence>
<evidence type="ECO:0000313" key="2">
    <source>
        <dbReference type="Proteomes" id="UP000694864"/>
    </source>
</evidence>
<evidence type="ECO:0000313" key="3">
    <source>
        <dbReference type="RefSeq" id="XP_010496208.1"/>
    </source>
</evidence>
<protein>
    <submittedName>
        <fullName evidence="3">Uncharacterized protein LOC109124915</fullName>
    </submittedName>
</protein>
<reference evidence="3" key="2">
    <citation type="submission" date="2025-08" db="UniProtKB">
        <authorList>
            <consortium name="RefSeq"/>
        </authorList>
    </citation>
    <scope>IDENTIFICATION</scope>
    <source>
        <tissue evidence="3">Leaf</tissue>
    </source>
</reference>